<sequence>MASTDAHLSLLSLPRAVPITAATNKTARQVAEEAEKAMSGIGTVSGAVVADTTVDVVAGAAPAPTMAPCYFCGDTPAVVYCRADAAGLCLPCDRHVHGANTVSSRHARAPLCAACRAAGASVRRGAARFLCSDCDFDENRRGAGQDGVPPPLLLHDRGTVEGYTGCPSVGELAAILGVVVHGLGGEKAVADEGWWAVWEEPRVLSFEDVIVPTTSCHGLQPLLTSSTSPKSRSPSCGELDGEVLRQLGELAKSEAAAAYVEAEPAGHLLPPWASSGYGFGHGGFGDLGTEAVSEEAASITVPRQHHEDQAWDRSGGVLLPEKREQAPASSPAEPSLSSFVEIAEVCPALSRSSSCSVDVASGVQHDHHPSSPAAAAPAPEAEAAQLQPKIGGGYDVAYPDRSMVISRYKEKRKNRIFGKQIRYESRKARADGRLRVKGRFAKSGEI</sequence>
<protein>
    <submittedName>
        <fullName evidence="1">Uncharacterized protein</fullName>
    </submittedName>
</protein>
<accession>A0ACD5YT28</accession>
<proteinExistence type="predicted"/>
<dbReference type="Proteomes" id="UP001732700">
    <property type="component" value="Chromosome 6A"/>
</dbReference>
<reference evidence="1" key="1">
    <citation type="submission" date="2021-05" db="EMBL/GenBank/DDBJ databases">
        <authorList>
            <person name="Scholz U."/>
            <person name="Mascher M."/>
            <person name="Fiebig A."/>
        </authorList>
    </citation>
    <scope>NUCLEOTIDE SEQUENCE [LARGE SCALE GENOMIC DNA]</scope>
</reference>
<reference evidence="1" key="2">
    <citation type="submission" date="2025-09" db="UniProtKB">
        <authorList>
            <consortium name="EnsemblPlants"/>
        </authorList>
    </citation>
    <scope>IDENTIFICATION</scope>
</reference>
<keyword evidence="2" id="KW-1185">Reference proteome</keyword>
<evidence type="ECO:0000313" key="2">
    <source>
        <dbReference type="Proteomes" id="UP001732700"/>
    </source>
</evidence>
<evidence type="ECO:0000313" key="1">
    <source>
        <dbReference type="EnsemblPlants" id="AVESA.00010b.r2.6AG1062990.1.CDS"/>
    </source>
</evidence>
<organism evidence="1 2">
    <name type="scientific">Avena sativa</name>
    <name type="common">Oat</name>
    <dbReference type="NCBI Taxonomy" id="4498"/>
    <lineage>
        <taxon>Eukaryota</taxon>
        <taxon>Viridiplantae</taxon>
        <taxon>Streptophyta</taxon>
        <taxon>Embryophyta</taxon>
        <taxon>Tracheophyta</taxon>
        <taxon>Spermatophyta</taxon>
        <taxon>Magnoliopsida</taxon>
        <taxon>Liliopsida</taxon>
        <taxon>Poales</taxon>
        <taxon>Poaceae</taxon>
        <taxon>BOP clade</taxon>
        <taxon>Pooideae</taxon>
        <taxon>Poodae</taxon>
        <taxon>Poeae</taxon>
        <taxon>Poeae Chloroplast Group 1 (Aveneae type)</taxon>
        <taxon>Aveninae</taxon>
        <taxon>Avena</taxon>
    </lineage>
</organism>
<dbReference type="EnsemblPlants" id="AVESA.00010b.r2.6AG1062990.1">
    <property type="protein sequence ID" value="AVESA.00010b.r2.6AG1062990.1.CDS"/>
    <property type="gene ID" value="AVESA.00010b.r2.6AG1062990"/>
</dbReference>
<name>A0ACD5YT28_AVESA</name>